<dbReference type="Proteomes" id="UP000887575">
    <property type="component" value="Unassembled WGS sequence"/>
</dbReference>
<evidence type="ECO:0000313" key="2">
    <source>
        <dbReference type="Proteomes" id="UP000887575"/>
    </source>
</evidence>
<keyword evidence="2" id="KW-1185">Reference proteome</keyword>
<proteinExistence type="predicted"/>
<dbReference type="InterPro" id="IPR036259">
    <property type="entry name" value="MFS_trans_sf"/>
</dbReference>
<feature type="transmembrane region" description="Helical" evidence="1">
    <location>
        <begin position="63"/>
        <end position="85"/>
    </location>
</feature>
<dbReference type="WBParaSite" id="MBELARI_LOCUS3533">
    <property type="protein sequence ID" value="MBELARI_LOCUS3533"/>
    <property type="gene ID" value="MBELARI_LOCUS3533"/>
</dbReference>
<feature type="transmembrane region" description="Helical" evidence="1">
    <location>
        <begin position="35"/>
        <end position="57"/>
    </location>
</feature>
<evidence type="ECO:0000256" key="1">
    <source>
        <dbReference type="SAM" id="Phobius"/>
    </source>
</evidence>
<dbReference type="AlphaFoldDB" id="A0AAF3F9L0"/>
<accession>A0AAF3F9L0</accession>
<sequence length="201" mass="23313">MFLVLINQKLTPIQSEGFNSSDSRRFSLLTIFRSFWAFQSGIYLVIFVGSLLEWLYPSDTNELLSNTAMCFFSLNFFSIVCAFVGSHTLWKPLLTRFLHLISTLLWGASLLLLFISAEKKEGEKDSNTSKKDSILEILGVAIIIFYLCTHSLILSLFYRFFLLRNQFMQEKGNFDEIDSINTDVTMIREEDSKKDYYLEII</sequence>
<name>A0AAF3F9L0_9BILA</name>
<keyword evidence="1" id="KW-1133">Transmembrane helix</keyword>
<evidence type="ECO:0000313" key="3">
    <source>
        <dbReference type="WBParaSite" id="MBELARI_LOCUS3533"/>
    </source>
</evidence>
<feature type="transmembrane region" description="Helical" evidence="1">
    <location>
        <begin position="137"/>
        <end position="161"/>
    </location>
</feature>
<feature type="transmembrane region" description="Helical" evidence="1">
    <location>
        <begin position="97"/>
        <end position="117"/>
    </location>
</feature>
<dbReference type="SUPFAM" id="SSF103473">
    <property type="entry name" value="MFS general substrate transporter"/>
    <property type="match status" value="1"/>
</dbReference>
<keyword evidence="1" id="KW-0472">Membrane</keyword>
<organism evidence="2 3">
    <name type="scientific">Mesorhabditis belari</name>
    <dbReference type="NCBI Taxonomy" id="2138241"/>
    <lineage>
        <taxon>Eukaryota</taxon>
        <taxon>Metazoa</taxon>
        <taxon>Ecdysozoa</taxon>
        <taxon>Nematoda</taxon>
        <taxon>Chromadorea</taxon>
        <taxon>Rhabditida</taxon>
        <taxon>Rhabditina</taxon>
        <taxon>Rhabditomorpha</taxon>
        <taxon>Rhabditoidea</taxon>
        <taxon>Rhabditidae</taxon>
        <taxon>Mesorhabditinae</taxon>
        <taxon>Mesorhabditis</taxon>
    </lineage>
</organism>
<reference evidence="3" key="1">
    <citation type="submission" date="2024-02" db="UniProtKB">
        <authorList>
            <consortium name="WormBaseParasite"/>
        </authorList>
    </citation>
    <scope>IDENTIFICATION</scope>
</reference>
<protein>
    <submittedName>
        <fullName evidence="3">Uncharacterized protein</fullName>
    </submittedName>
</protein>
<keyword evidence="1" id="KW-0812">Transmembrane</keyword>